<evidence type="ECO:0000313" key="4">
    <source>
        <dbReference type="EMBL" id="MFD0684239.1"/>
    </source>
</evidence>
<organism evidence="4 5">
    <name type="scientific">Actinomadura fibrosa</name>
    <dbReference type="NCBI Taxonomy" id="111802"/>
    <lineage>
        <taxon>Bacteria</taxon>
        <taxon>Bacillati</taxon>
        <taxon>Actinomycetota</taxon>
        <taxon>Actinomycetes</taxon>
        <taxon>Streptosporangiales</taxon>
        <taxon>Thermomonosporaceae</taxon>
        <taxon>Actinomadura</taxon>
    </lineage>
</organism>
<accession>A0ABW2XDZ1</accession>
<feature type="region of interest" description="Disordered" evidence="1">
    <location>
        <begin position="177"/>
        <end position="216"/>
    </location>
</feature>
<dbReference type="EMBL" id="JBHTGP010000003">
    <property type="protein sequence ID" value="MFD0684239.1"/>
    <property type="molecule type" value="Genomic_DNA"/>
</dbReference>
<dbReference type="Proteomes" id="UP001597063">
    <property type="component" value="Unassembled WGS sequence"/>
</dbReference>
<gene>
    <name evidence="4" type="ORF">ACFQZM_07015</name>
</gene>
<feature type="chain" id="PRO_5045299863" evidence="2">
    <location>
        <begin position="24"/>
        <end position="500"/>
    </location>
</feature>
<feature type="compositionally biased region" description="Gly residues" evidence="1">
    <location>
        <begin position="195"/>
        <end position="215"/>
    </location>
</feature>
<reference evidence="5" key="1">
    <citation type="journal article" date="2019" name="Int. J. Syst. Evol. Microbiol.">
        <title>The Global Catalogue of Microorganisms (GCM) 10K type strain sequencing project: providing services to taxonomists for standard genome sequencing and annotation.</title>
        <authorList>
            <consortium name="The Broad Institute Genomics Platform"/>
            <consortium name="The Broad Institute Genome Sequencing Center for Infectious Disease"/>
            <person name="Wu L."/>
            <person name="Ma J."/>
        </authorList>
    </citation>
    <scope>NUCLEOTIDE SEQUENCE [LARGE SCALE GENOMIC DNA]</scope>
    <source>
        <strain evidence="5">JCM 9371</strain>
    </source>
</reference>
<protein>
    <submittedName>
        <fullName evidence="4">DUF6801 domain-containing protein</fullName>
    </submittedName>
</protein>
<dbReference type="RefSeq" id="WP_131759281.1">
    <property type="nucleotide sequence ID" value="NZ_CAACUY010000073.1"/>
</dbReference>
<feature type="compositionally biased region" description="Low complexity" evidence="1">
    <location>
        <begin position="241"/>
        <end position="268"/>
    </location>
</feature>
<keyword evidence="5" id="KW-1185">Reference proteome</keyword>
<evidence type="ECO:0000313" key="5">
    <source>
        <dbReference type="Proteomes" id="UP001597063"/>
    </source>
</evidence>
<keyword evidence="2" id="KW-0732">Signal</keyword>
<evidence type="ECO:0000259" key="3">
    <source>
        <dbReference type="Pfam" id="PF20611"/>
    </source>
</evidence>
<name>A0ABW2XDZ1_9ACTN</name>
<comment type="caution">
    <text evidence="4">The sequence shown here is derived from an EMBL/GenBank/DDBJ whole genome shotgun (WGS) entry which is preliminary data.</text>
</comment>
<sequence>MRVRSHWTMAVFGAAVVGLGAVATGSLPGPGGATARAQEADADLGYTCAFPSGTSQRFGVRVRGTFPASGTVGQPVRPGRVTAAVTIPKAALPEVTGLGGASVVGTAQLGTSVTQNGKSAPVSWDGLTTPSTPVADGADLVLAASGDVPPVTPAGTGDLTFAAGALTLTLSPRAANGTTSGAATGPATGQANGTADGGTTGGGTTGSGAAGGAGGAPKTLRITCEPVAGQTLTLATVPVTGASGSPAPEASAAPKPGARAAAPAGTPPECGSYPPPSDDWMPGCVYLSGFANVAKLKGASVLNDPEFAEPVLTTMVYALTPDGNGAMVRQRFVRPLRSRSTFLTFGFMPTTATMEMTQRPLDPGNPSDPKDYGTYDAVSGADGFQTVTAHMRMSIRIYDVRVNGTPMDVGGRCRTRTDADITLKGRLPNVLEAGMVEGEFTIPPFAGCGVGEDLDPLFSGSVAGPGNLIRVSLGASCIPDVEINCPPVLPEPRRSAAPPG</sequence>
<feature type="signal peptide" evidence="2">
    <location>
        <begin position="1"/>
        <end position="23"/>
    </location>
</feature>
<feature type="compositionally biased region" description="Low complexity" evidence="1">
    <location>
        <begin position="177"/>
        <end position="194"/>
    </location>
</feature>
<dbReference type="Pfam" id="PF20611">
    <property type="entry name" value="DUF6801"/>
    <property type="match status" value="1"/>
</dbReference>
<feature type="region of interest" description="Disordered" evidence="1">
    <location>
        <begin position="239"/>
        <end position="274"/>
    </location>
</feature>
<proteinExistence type="predicted"/>
<feature type="domain" description="DUF6801" evidence="3">
    <location>
        <begin position="46"/>
        <end position="183"/>
    </location>
</feature>
<dbReference type="InterPro" id="IPR046542">
    <property type="entry name" value="DUF6801"/>
</dbReference>
<evidence type="ECO:0000256" key="1">
    <source>
        <dbReference type="SAM" id="MobiDB-lite"/>
    </source>
</evidence>
<evidence type="ECO:0000256" key="2">
    <source>
        <dbReference type="SAM" id="SignalP"/>
    </source>
</evidence>